<dbReference type="AlphaFoldDB" id="A0A8H6MWH6"/>
<feature type="compositionally biased region" description="Basic and acidic residues" evidence="1">
    <location>
        <begin position="268"/>
        <end position="279"/>
    </location>
</feature>
<comment type="caution">
    <text evidence="2">The sequence shown here is derived from an EMBL/GenBank/DDBJ whole genome shotgun (WGS) entry which is preliminary data.</text>
</comment>
<reference evidence="2" key="1">
    <citation type="journal article" date="2020" name="Phytopathology">
        <title>Genome Sequence Resources of Colletotrichum truncatum, C. plurivorum, C. musicola, and C. sojae: Four Species Pathogenic to Soybean (Glycine max).</title>
        <authorList>
            <person name="Rogerio F."/>
            <person name="Boufleur T.R."/>
            <person name="Ciampi-Guillardi M."/>
            <person name="Sukno S.A."/>
            <person name="Thon M.R."/>
            <person name="Massola Junior N.S."/>
            <person name="Baroncelli R."/>
        </authorList>
    </citation>
    <scope>NUCLEOTIDE SEQUENCE</scope>
    <source>
        <strain evidence="2">LFN0074</strain>
    </source>
</reference>
<accession>A0A8H6MWH6</accession>
<gene>
    <name evidence="2" type="ORF">CMUS01_13393</name>
</gene>
<evidence type="ECO:0000313" key="3">
    <source>
        <dbReference type="Proteomes" id="UP000639643"/>
    </source>
</evidence>
<feature type="region of interest" description="Disordered" evidence="1">
    <location>
        <begin position="236"/>
        <end position="295"/>
    </location>
</feature>
<keyword evidence="3" id="KW-1185">Reference proteome</keyword>
<evidence type="ECO:0000256" key="1">
    <source>
        <dbReference type="SAM" id="MobiDB-lite"/>
    </source>
</evidence>
<organism evidence="2 3">
    <name type="scientific">Colletotrichum musicola</name>
    <dbReference type="NCBI Taxonomy" id="2175873"/>
    <lineage>
        <taxon>Eukaryota</taxon>
        <taxon>Fungi</taxon>
        <taxon>Dikarya</taxon>
        <taxon>Ascomycota</taxon>
        <taxon>Pezizomycotina</taxon>
        <taxon>Sordariomycetes</taxon>
        <taxon>Hypocreomycetidae</taxon>
        <taxon>Glomerellales</taxon>
        <taxon>Glomerellaceae</taxon>
        <taxon>Colletotrichum</taxon>
        <taxon>Colletotrichum orchidearum species complex</taxon>
    </lineage>
</organism>
<proteinExistence type="predicted"/>
<evidence type="ECO:0000313" key="2">
    <source>
        <dbReference type="EMBL" id="KAF6810815.1"/>
    </source>
</evidence>
<feature type="compositionally biased region" description="Polar residues" evidence="1">
    <location>
        <begin position="245"/>
        <end position="256"/>
    </location>
</feature>
<feature type="region of interest" description="Disordered" evidence="1">
    <location>
        <begin position="1"/>
        <end position="45"/>
    </location>
</feature>
<dbReference type="Proteomes" id="UP000639643">
    <property type="component" value="Unassembled WGS sequence"/>
</dbReference>
<name>A0A8H6MWH6_9PEZI</name>
<feature type="compositionally biased region" description="Basic residues" evidence="1">
    <location>
        <begin position="257"/>
        <end position="267"/>
    </location>
</feature>
<feature type="compositionally biased region" description="Low complexity" evidence="1">
    <location>
        <begin position="178"/>
        <end position="198"/>
    </location>
</feature>
<sequence length="295" mass="32224">MIMEKKEDGLSTSGPPYLRRYHLGQDSSDTIPDAGDLIPPPQAKGWKSLLQPSKRREKSIDHVSPAALAISAPGLLELLSSQQDATLAARWTADEIRLGAVGKPSLILSSALQLSLGTGVRTHARRLQRSSPSRRVLWFANDILPKILDITARGCPRSPRPWGSRPKAAVYPSPEPPFASLEGGSSSPSASMAPFRFPDQQPSASGSEFICNIEFKMVTVHSSDGLGQCFTRTQTERQTGLAGRNDTTARLQVAQRSSKRPRARHSHLHGEGEEDKDRPVQAQQIGRDNAASRRW</sequence>
<dbReference type="EMBL" id="WIGM01000838">
    <property type="protein sequence ID" value="KAF6810815.1"/>
    <property type="molecule type" value="Genomic_DNA"/>
</dbReference>
<protein>
    <submittedName>
        <fullName evidence="2">Uncharacterized protein</fullName>
    </submittedName>
</protein>
<feature type="region of interest" description="Disordered" evidence="1">
    <location>
        <begin position="156"/>
        <end position="201"/>
    </location>
</feature>